<dbReference type="PANTHER" id="PTHR40465">
    <property type="entry name" value="CHROMOSOME 1, WHOLE GENOME SHOTGUN SEQUENCE"/>
    <property type="match status" value="1"/>
</dbReference>
<organism evidence="2 3">
    <name type="scientific">Jaapia argillacea MUCL 33604</name>
    <dbReference type="NCBI Taxonomy" id="933084"/>
    <lineage>
        <taxon>Eukaryota</taxon>
        <taxon>Fungi</taxon>
        <taxon>Dikarya</taxon>
        <taxon>Basidiomycota</taxon>
        <taxon>Agaricomycotina</taxon>
        <taxon>Agaricomycetes</taxon>
        <taxon>Agaricomycetidae</taxon>
        <taxon>Jaapiales</taxon>
        <taxon>Jaapiaceae</taxon>
        <taxon>Jaapia</taxon>
    </lineage>
</organism>
<dbReference type="OrthoDB" id="3206554at2759"/>
<dbReference type="PANTHER" id="PTHR40465:SF1">
    <property type="entry name" value="DUF6534 DOMAIN-CONTAINING PROTEIN"/>
    <property type="match status" value="1"/>
</dbReference>
<evidence type="ECO:0000313" key="3">
    <source>
        <dbReference type="Proteomes" id="UP000027265"/>
    </source>
</evidence>
<feature type="transmembrane region" description="Helical" evidence="1">
    <location>
        <begin position="6"/>
        <end position="27"/>
    </location>
</feature>
<dbReference type="InParanoid" id="A0A067PL10"/>
<dbReference type="STRING" id="933084.A0A067PL10"/>
<sequence>MGDVGVVLGAVLCGGFVSLALTGIVNMQAFSYFRRYKSDYTRVRLTVLVVWYVPTPTMSNTSLVCSANWQYLINHWGDNQIFDHISLPIALSVGTTAMITFIIHSFFIRRVLVLSNGNWFICGPMFLLAFLRLRKSPIAFLGCLLLSEELVNFSGGFRVNWFDDSSPKL</sequence>
<gene>
    <name evidence="2" type="ORF">JAAARDRAFT_199368</name>
</gene>
<proteinExistence type="predicted"/>
<dbReference type="Proteomes" id="UP000027265">
    <property type="component" value="Unassembled WGS sequence"/>
</dbReference>
<evidence type="ECO:0000313" key="2">
    <source>
        <dbReference type="EMBL" id="KDQ51151.1"/>
    </source>
</evidence>
<feature type="transmembrane region" description="Helical" evidence="1">
    <location>
        <begin position="85"/>
        <end position="107"/>
    </location>
</feature>
<reference evidence="3" key="1">
    <citation type="journal article" date="2014" name="Proc. Natl. Acad. Sci. U.S.A.">
        <title>Extensive sampling of basidiomycete genomes demonstrates inadequacy of the white-rot/brown-rot paradigm for wood decay fungi.</title>
        <authorList>
            <person name="Riley R."/>
            <person name="Salamov A.A."/>
            <person name="Brown D.W."/>
            <person name="Nagy L.G."/>
            <person name="Floudas D."/>
            <person name="Held B.W."/>
            <person name="Levasseur A."/>
            <person name="Lombard V."/>
            <person name="Morin E."/>
            <person name="Otillar R."/>
            <person name="Lindquist E.A."/>
            <person name="Sun H."/>
            <person name="LaButti K.M."/>
            <person name="Schmutz J."/>
            <person name="Jabbour D."/>
            <person name="Luo H."/>
            <person name="Baker S.E."/>
            <person name="Pisabarro A.G."/>
            <person name="Walton J.D."/>
            <person name="Blanchette R.A."/>
            <person name="Henrissat B."/>
            <person name="Martin F."/>
            <person name="Cullen D."/>
            <person name="Hibbett D.S."/>
            <person name="Grigoriev I.V."/>
        </authorList>
    </citation>
    <scope>NUCLEOTIDE SEQUENCE [LARGE SCALE GENOMIC DNA]</scope>
    <source>
        <strain evidence="3">MUCL 33604</strain>
    </source>
</reference>
<evidence type="ECO:0000256" key="1">
    <source>
        <dbReference type="SAM" id="Phobius"/>
    </source>
</evidence>
<keyword evidence="3" id="KW-1185">Reference proteome</keyword>
<keyword evidence="1" id="KW-0812">Transmembrane</keyword>
<accession>A0A067PL10</accession>
<keyword evidence="1" id="KW-0472">Membrane</keyword>
<feature type="transmembrane region" description="Helical" evidence="1">
    <location>
        <begin position="113"/>
        <end position="131"/>
    </location>
</feature>
<name>A0A067PL10_9AGAM</name>
<dbReference type="EMBL" id="KL197751">
    <property type="protein sequence ID" value="KDQ51151.1"/>
    <property type="molecule type" value="Genomic_DNA"/>
</dbReference>
<keyword evidence="1" id="KW-1133">Transmembrane helix</keyword>
<dbReference type="AlphaFoldDB" id="A0A067PL10"/>
<dbReference type="HOGENOM" id="CLU_1682183_0_0_1"/>
<protein>
    <submittedName>
        <fullName evidence="2">Uncharacterized protein</fullName>
    </submittedName>
</protein>